<dbReference type="SUPFAM" id="SSF55120">
    <property type="entry name" value="Pseudouridine synthase"/>
    <property type="match status" value="1"/>
</dbReference>
<evidence type="ECO:0000259" key="6">
    <source>
        <dbReference type="Pfam" id="PF01509"/>
    </source>
</evidence>
<evidence type="ECO:0000313" key="10">
    <source>
        <dbReference type="Proteomes" id="UP000029393"/>
    </source>
</evidence>
<dbReference type="PANTHER" id="PTHR13767:SF2">
    <property type="entry name" value="PSEUDOURIDYLATE SYNTHASE TRUB1"/>
    <property type="match status" value="1"/>
</dbReference>
<keyword evidence="3 5" id="KW-0819">tRNA processing</keyword>
<dbReference type="AlphaFoldDB" id="A0A091B6Z4"/>
<dbReference type="HAMAP" id="MF_01080">
    <property type="entry name" value="TruB_bact"/>
    <property type="match status" value="1"/>
</dbReference>
<accession>A0A091B6Z4</accession>
<dbReference type="CDD" id="cd02573">
    <property type="entry name" value="PseudoU_synth_EcTruB"/>
    <property type="match status" value="1"/>
</dbReference>
<dbReference type="STRING" id="1384056.N787_00315"/>
<name>A0A091B6Z4_9GAMM</name>
<dbReference type="Pfam" id="PF16198">
    <property type="entry name" value="TruB_C_2"/>
    <property type="match status" value="1"/>
</dbReference>
<keyword evidence="4 5" id="KW-0413">Isomerase</keyword>
<comment type="similarity">
    <text evidence="2 5">Belongs to the pseudouridine synthase TruB family. Type 1 subfamily.</text>
</comment>
<evidence type="ECO:0000259" key="7">
    <source>
        <dbReference type="Pfam" id="PF09157"/>
    </source>
</evidence>
<dbReference type="Pfam" id="PF01509">
    <property type="entry name" value="TruB_N"/>
    <property type="match status" value="1"/>
</dbReference>
<feature type="domain" description="tRNA pseudouridine synthase II TruB subfamily 1 C-terminal" evidence="7">
    <location>
        <begin position="245"/>
        <end position="316"/>
    </location>
</feature>
<organism evidence="9 10">
    <name type="scientific">Arenimonas metalli CF5-1</name>
    <dbReference type="NCBI Taxonomy" id="1384056"/>
    <lineage>
        <taxon>Bacteria</taxon>
        <taxon>Pseudomonadati</taxon>
        <taxon>Pseudomonadota</taxon>
        <taxon>Gammaproteobacteria</taxon>
        <taxon>Lysobacterales</taxon>
        <taxon>Lysobacteraceae</taxon>
        <taxon>Arenimonas</taxon>
    </lineage>
</organism>
<protein>
    <recommendedName>
        <fullName evidence="5">tRNA pseudouridine synthase B</fullName>
        <ecNumber evidence="5">5.4.99.25</ecNumber>
    </recommendedName>
    <alternativeName>
        <fullName evidence="5">tRNA pseudouridine(55) synthase</fullName>
        <shortName evidence="5">Psi55 synthase</shortName>
    </alternativeName>
    <alternativeName>
        <fullName evidence="5">tRNA pseudouridylate synthase</fullName>
    </alternativeName>
    <alternativeName>
        <fullName evidence="5">tRNA-uridine isomerase</fullName>
    </alternativeName>
</protein>
<dbReference type="Gene3D" id="2.30.130.10">
    <property type="entry name" value="PUA domain"/>
    <property type="match status" value="1"/>
</dbReference>
<evidence type="ECO:0000256" key="1">
    <source>
        <dbReference type="ARBA" id="ARBA00000385"/>
    </source>
</evidence>
<dbReference type="SUPFAM" id="SSF88697">
    <property type="entry name" value="PUA domain-like"/>
    <property type="match status" value="1"/>
</dbReference>
<dbReference type="CDD" id="cd21152">
    <property type="entry name" value="PUA_TruB_bacterial"/>
    <property type="match status" value="1"/>
</dbReference>
<dbReference type="InterPro" id="IPR032819">
    <property type="entry name" value="TruB_C"/>
</dbReference>
<sequence>MGRTVFRPLDGILLLDKPAGLSSNQALQRVRHLFRAEKGGHTGALDPLATGLLPLCFGEATKIAGLLLGGRKAYEAEVRLGQVTDTDDADGLVLRERPVPALDRATVEAALSPFLGRILQRPPIYSALKQGGEPLYAKARRGEAIEVAEREVEVEAIDLLALDGDRLRLAVTCGSGTYIRSLARDLGEALGCGAHITALRRTWVEPFNPPVMHPFEALEATAAAGGEGALEALLLPVEAGLAHWPAVVVEPDQARRLGQGQAVSGLKSLLQGADEVPVGGPSGPKPFTVNLLDESGRSLGLGEWREDGQLWPKRLFRWASAS</sequence>
<reference evidence="9 10" key="1">
    <citation type="submission" date="2013-09" db="EMBL/GenBank/DDBJ databases">
        <title>Genome sequencing of Arenimonas metalli.</title>
        <authorList>
            <person name="Chen F."/>
            <person name="Wang G."/>
        </authorList>
    </citation>
    <scope>NUCLEOTIDE SEQUENCE [LARGE SCALE GENOMIC DNA]</scope>
    <source>
        <strain evidence="9 10">CF5-1</strain>
    </source>
</reference>
<dbReference type="EMBL" id="AVCK01000001">
    <property type="protein sequence ID" value="KFN48408.1"/>
    <property type="molecule type" value="Genomic_DNA"/>
</dbReference>
<dbReference type="GO" id="GO:0031119">
    <property type="term" value="P:tRNA pseudouridine synthesis"/>
    <property type="evidence" value="ECO:0007669"/>
    <property type="project" value="UniProtKB-UniRule"/>
</dbReference>
<dbReference type="InterPro" id="IPR015240">
    <property type="entry name" value="tRNA_sdUridine_synth_fam1_C"/>
</dbReference>
<dbReference type="EC" id="5.4.99.25" evidence="5"/>
<evidence type="ECO:0000256" key="2">
    <source>
        <dbReference type="ARBA" id="ARBA00005642"/>
    </source>
</evidence>
<dbReference type="NCBIfam" id="TIGR00431">
    <property type="entry name" value="TruB"/>
    <property type="match status" value="1"/>
</dbReference>
<comment type="catalytic activity">
    <reaction evidence="1 5">
        <text>uridine(55) in tRNA = pseudouridine(55) in tRNA</text>
        <dbReference type="Rhea" id="RHEA:42532"/>
        <dbReference type="Rhea" id="RHEA-COMP:10101"/>
        <dbReference type="Rhea" id="RHEA-COMP:10102"/>
        <dbReference type="ChEBI" id="CHEBI:65314"/>
        <dbReference type="ChEBI" id="CHEBI:65315"/>
        <dbReference type="EC" id="5.4.99.25"/>
    </reaction>
</comment>
<feature type="domain" description="tRNA pseudouridylate synthase B C-terminal" evidence="8">
    <location>
        <begin position="180"/>
        <end position="241"/>
    </location>
</feature>
<evidence type="ECO:0000256" key="4">
    <source>
        <dbReference type="ARBA" id="ARBA00023235"/>
    </source>
</evidence>
<dbReference type="Pfam" id="PF09157">
    <property type="entry name" value="TruB-C_2"/>
    <property type="match status" value="1"/>
</dbReference>
<dbReference type="InterPro" id="IPR002501">
    <property type="entry name" value="PsdUridine_synth_N"/>
</dbReference>
<dbReference type="OrthoDB" id="9802309at2"/>
<evidence type="ECO:0000256" key="3">
    <source>
        <dbReference type="ARBA" id="ARBA00022694"/>
    </source>
</evidence>
<dbReference type="eggNOG" id="COG0130">
    <property type="taxonomic scope" value="Bacteria"/>
</dbReference>
<dbReference type="InterPro" id="IPR020103">
    <property type="entry name" value="PsdUridine_synth_cat_dom_sf"/>
</dbReference>
<evidence type="ECO:0000256" key="5">
    <source>
        <dbReference type="HAMAP-Rule" id="MF_01080"/>
    </source>
</evidence>
<dbReference type="PANTHER" id="PTHR13767">
    <property type="entry name" value="TRNA-PSEUDOURIDINE SYNTHASE"/>
    <property type="match status" value="1"/>
</dbReference>
<evidence type="ECO:0000259" key="8">
    <source>
        <dbReference type="Pfam" id="PF16198"/>
    </source>
</evidence>
<feature type="domain" description="Pseudouridine synthase II N-terminal" evidence="6">
    <location>
        <begin position="31"/>
        <end position="179"/>
    </location>
</feature>
<dbReference type="GO" id="GO:1990481">
    <property type="term" value="P:mRNA pseudouridine synthesis"/>
    <property type="evidence" value="ECO:0007669"/>
    <property type="project" value="TreeGrafter"/>
</dbReference>
<proteinExistence type="inferred from homology"/>
<dbReference type="Gene3D" id="3.30.2350.10">
    <property type="entry name" value="Pseudouridine synthase"/>
    <property type="match status" value="1"/>
</dbReference>
<dbReference type="InterPro" id="IPR015947">
    <property type="entry name" value="PUA-like_sf"/>
</dbReference>
<evidence type="ECO:0000313" key="9">
    <source>
        <dbReference type="EMBL" id="KFN48408.1"/>
    </source>
</evidence>
<dbReference type="GO" id="GO:0160148">
    <property type="term" value="F:tRNA pseudouridine(55) synthase activity"/>
    <property type="evidence" value="ECO:0007669"/>
    <property type="project" value="UniProtKB-EC"/>
</dbReference>
<dbReference type="InterPro" id="IPR014780">
    <property type="entry name" value="tRNA_psdUridine_synth_TruB"/>
</dbReference>
<dbReference type="PATRIC" id="fig|1384056.3.peg.59"/>
<gene>
    <name evidence="5" type="primary">truB</name>
    <name evidence="9" type="ORF">N787_00315</name>
</gene>
<dbReference type="InterPro" id="IPR036974">
    <property type="entry name" value="PUA_sf"/>
</dbReference>
<dbReference type="RefSeq" id="WP_034209933.1">
    <property type="nucleotide sequence ID" value="NZ_AVCK01000001.1"/>
</dbReference>
<dbReference type="GO" id="GO:0003723">
    <property type="term" value="F:RNA binding"/>
    <property type="evidence" value="ECO:0007669"/>
    <property type="project" value="InterPro"/>
</dbReference>
<comment type="caution">
    <text evidence="9">The sequence shown here is derived from an EMBL/GenBank/DDBJ whole genome shotgun (WGS) entry which is preliminary data.</text>
</comment>
<dbReference type="Proteomes" id="UP000029393">
    <property type="component" value="Unassembled WGS sequence"/>
</dbReference>
<keyword evidence="10" id="KW-1185">Reference proteome</keyword>
<comment type="function">
    <text evidence="5">Responsible for synthesis of pseudouridine from uracil-55 in the psi GC loop of transfer RNAs.</text>
</comment>
<feature type="active site" description="Nucleophile" evidence="5">
    <location>
        <position position="46"/>
    </location>
</feature>